<protein>
    <submittedName>
        <fullName evidence="9">Membrane protein</fullName>
    </submittedName>
</protein>
<dbReference type="SUPFAM" id="SSF48452">
    <property type="entry name" value="TPR-like"/>
    <property type="match status" value="1"/>
</dbReference>
<feature type="signal peptide" evidence="6">
    <location>
        <begin position="1"/>
        <end position="31"/>
    </location>
</feature>
<evidence type="ECO:0000256" key="4">
    <source>
        <dbReference type="ARBA" id="ARBA00023136"/>
    </source>
</evidence>
<comment type="subcellular location">
    <subcellularLocation>
        <location evidence="1">Cell outer membrane</location>
    </subcellularLocation>
</comment>
<evidence type="ECO:0000259" key="7">
    <source>
        <dbReference type="Pfam" id="PF07980"/>
    </source>
</evidence>
<proteinExistence type="inferred from homology"/>
<feature type="chain" id="PRO_5041210531" evidence="6">
    <location>
        <begin position="32"/>
        <end position="453"/>
    </location>
</feature>
<comment type="similarity">
    <text evidence="2">Belongs to the SusD family.</text>
</comment>
<keyword evidence="3 6" id="KW-0732">Signal</keyword>
<dbReference type="InterPro" id="IPR033985">
    <property type="entry name" value="SusD-like_N"/>
</dbReference>
<evidence type="ECO:0000256" key="6">
    <source>
        <dbReference type="SAM" id="SignalP"/>
    </source>
</evidence>
<keyword evidence="5" id="KW-0998">Cell outer membrane</keyword>
<sequence>MTRAIQTNAIMRIRQWASGALLALAAVGCSADDILTTPPTTAVAATTAITDPVSAAAAVAGMYDALGSGRYYGTDFVIFGDLSSDNTSHSGTFSTYRNADQNALLADNTTTAGIWRQIYTGINTANNVLARMPDATYLTTALRDQYKGEAYFLRALGHHNATKLWGAVPVVTQPTTSAEEAGQVARADTATVYRQILADLDSAEKYIGSGKRTTTASLGAVRALRARVKLYRADWAGALAAAQSVDAMGYTLVPTYSDLFSLTGSATAEDIFRLRFSDTDQNSESYYYFPKTLGGRYEVAPTTDLRSAYAATDTRLAWNIQTSGTRVYGAKFRSVSGTEHMHVIRYAEVVLIEAEALARLNRLAEAVVQLNKVRTRAGVAPVAATTQQAVIDAIILERRLELAFEGDRWPDMVRTGLATSFLAAKGAKTTQALYPVPQRDRDVAPGLTQNAGY</sequence>
<gene>
    <name evidence="9" type="ORF">rosag_25260</name>
</gene>
<dbReference type="Pfam" id="PF07980">
    <property type="entry name" value="SusD_RagB"/>
    <property type="match status" value="1"/>
</dbReference>
<dbReference type="Pfam" id="PF14322">
    <property type="entry name" value="SusD-like_3"/>
    <property type="match status" value="1"/>
</dbReference>
<dbReference type="GO" id="GO:0009279">
    <property type="term" value="C:cell outer membrane"/>
    <property type="evidence" value="ECO:0007669"/>
    <property type="project" value="UniProtKB-SubCell"/>
</dbReference>
<evidence type="ECO:0000256" key="1">
    <source>
        <dbReference type="ARBA" id="ARBA00004442"/>
    </source>
</evidence>
<dbReference type="CDD" id="cd08977">
    <property type="entry name" value="SusD"/>
    <property type="match status" value="1"/>
</dbReference>
<dbReference type="PROSITE" id="PS51257">
    <property type="entry name" value="PROKAR_LIPOPROTEIN"/>
    <property type="match status" value="1"/>
</dbReference>
<accession>A0AA37QFT4</accession>
<evidence type="ECO:0000313" key="9">
    <source>
        <dbReference type="EMBL" id="GLC26013.1"/>
    </source>
</evidence>
<feature type="domain" description="SusD-like N-terminal" evidence="8">
    <location>
        <begin position="77"/>
        <end position="230"/>
    </location>
</feature>
<evidence type="ECO:0000259" key="8">
    <source>
        <dbReference type="Pfam" id="PF14322"/>
    </source>
</evidence>
<dbReference type="EMBL" id="BRXS01000004">
    <property type="protein sequence ID" value="GLC26013.1"/>
    <property type="molecule type" value="Genomic_DNA"/>
</dbReference>
<dbReference type="Gene3D" id="1.25.40.390">
    <property type="match status" value="1"/>
</dbReference>
<keyword evidence="4" id="KW-0472">Membrane</keyword>
<dbReference type="AlphaFoldDB" id="A0AA37QFT4"/>
<dbReference type="InterPro" id="IPR011990">
    <property type="entry name" value="TPR-like_helical_dom_sf"/>
</dbReference>
<evidence type="ECO:0000256" key="2">
    <source>
        <dbReference type="ARBA" id="ARBA00006275"/>
    </source>
</evidence>
<organism evidence="9 10">
    <name type="scientific">Roseisolibacter agri</name>
    <dbReference type="NCBI Taxonomy" id="2014610"/>
    <lineage>
        <taxon>Bacteria</taxon>
        <taxon>Pseudomonadati</taxon>
        <taxon>Gemmatimonadota</taxon>
        <taxon>Gemmatimonadia</taxon>
        <taxon>Gemmatimonadales</taxon>
        <taxon>Gemmatimonadaceae</taxon>
        <taxon>Roseisolibacter</taxon>
    </lineage>
</organism>
<dbReference type="Proteomes" id="UP001161325">
    <property type="component" value="Unassembled WGS sequence"/>
</dbReference>
<reference evidence="9" key="1">
    <citation type="submission" date="2022-08" db="EMBL/GenBank/DDBJ databases">
        <title>Draft genome sequencing of Roseisolibacter agri AW1220.</title>
        <authorList>
            <person name="Tobiishi Y."/>
            <person name="Tonouchi A."/>
        </authorList>
    </citation>
    <scope>NUCLEOTIDE SEQUENCE</scope>
    <source>
        <strain evidence="9">AW1220</strain>
    </source>
</reference>
<dbReference type="InterPro" id="IPR012944">
    <property type="entry name" value="SusD_RagB_dom"/>
</dbReference>
<feature type="domain" description="RagB/SusD" evidence="7">
    <location>
        <begin position="333"/>
        <end position="428"/>
    </location>
</feature>
<keyword evidence="10" id="KW-1185">Reference proteome</keyword>
<evidence type="ECO:0000313" key="10">
    <source>
        <dbReference type="Proteomes" id="UP001161325"/>
    </source>
</evidence>
<name>A0AA37QFT4_9BACT</name>
<evidence type="ECO:0000256" key="3">
    <source>
        <dbReference type="ARBA" id="ARBA00022729"/>
    </source>
</evidence>
<evidence type="ECO:0000256" key="5">
    <source>
        <dbReference type="ARBA" id="ARBA00023237"/>
    </source>
</evidence>
<comment type="caution">
    <text evidence="9">The sequence shown here is derived from an EMBL/GenBank/DDBJ whole genome shotgun (WGS) entry which is preliminary data.</text>
</comment>